<dbReference type="KEGG" id="sphk:SKP52_18910"/>
<accession>A0A0A7PKP4</accession>
<keyword evidence="3" id="KW-1185">Reference proteome</keyword>
<dbReference type="AlphaFoldDB" id="A0A0A7PKP4"/>
<dbReference type="STRING" id="1515612.SKP52_18910"/>
<evidence type="ECO:0000313" key="3">
    <source>
        <dbReference type="Proteomes" id="UP000030907"/>
    </source>
</evidence>
<proteinExistence type="predicted"/>
<organism evidence="2 3">
    <name type="scientific">Sphingopyxis fribergensis</name>
    <dbReference type="NCBI Taxonomy" id="1515612"/>
    <lineage>
        <taxon>Bacteria</taxon>
        <taxon>Pseudomonadati</taxon>
        <taxon>Pseudomonadota</taxon>
        <taxon>Alphaproteobacteria</taxon>
        <taxon>Sphingomonadales</taxon>
        <taxon>Sphingomonadaceae</taxon>
        <taxon>Sphingopyxis</taxon>
    </lineage>
</organism>
<gene>
    <name evidence="2" type="ORF">SKP52_18910</name>
</gene>
<dbReference type="Gene3D" id="3.90.190.10">
    <property type="entry name" value="Protein tyrosine phosphatase superfamily"/>
    <property type="match status" value="1"/>
</dbReference>
<dbReference type="InterPro" id="IPR036873">
    <property type="entry name" value="Rhodanese-like_dom_sf"/>
</dbReference>
<dbReference type="OrthoDB" id="9805710at2"/>
<dbReference type="Pfam" id="PF04273">
    <property type="entry name" value="BLH_phosphatase"/>
    <property type="match status" value="1"/>
</dbReference>
<dbReference type="SUPFAM" id="SSF52821">
    <property type="entry name" value="Rhodanese/Cell cycle control phosphatase"/>
    <property type="match status" value="1"/>
</dbReference>
<dbReference type="GO" id="GO:0016787">
    <property type="term" value="F:hydrolase activity"/>
    <property type="evidence" value="ECO:0007669"/>
    <property type="project" value="InterPro"/>
</dbReference>
<sequence>MSDFRTLSADYSVAPQISIEDVAEAKAAGFAMLVNNRPDGEEPEAPQGEDIAHAAAAEGLAYAAIPIGHAGFSHAQIDALDKLLGDATGPILAYCRSGTRSTHLWALTRARRGDDVGGIVDAAANAGYDLSPLRPMLDALSGEK</sequence>
<dbReference type="RefSeq" id="WP_039577351.1">
    <property type="nucleotide sequence ID" value="NZ_CP009122.1"/>
</dbReference>
<name>A0A0A7PKP4_9SPHN</name>
<dbReference type="Proteomes" id="UP000030907">
    <property type="component" value="Chromosome"/>
</dbReference>
<feature type="domain" description="Beta-lactamase hydrolase-like protein phosphatase-like" evidence="1">
    <location>
        <begin position="3"/>
        <end position="110"/>
    </location>
</feature>
<evidence type="ECO:0000313" key="2">
    <source>
        <dbReference type="EMBL" id="AJA10651.1"/>
    </source>
</evidence>
<dbReference type="InterPro" id="IPR029021">
    <property type="entry name" value="Prot-tyrosine_phosphatase-like"/>
</dbReference>
<dbReference type="NCBIfam" id="TIGR01244">
    <property type="entry name" value="TIGR01244 family sulfur transferase"/>
    <property type="match status" value="1"/>
</dbReference>
<protein>
    <recommendedName>
        <fullName evidence="1">Beta-lactamase hydrolase-like protein phosphatase-like domain-containing protein</fullName>
    </recommendedName>
</protein>
<dbReference type="EMBL" id="CP009122">
    <property type="protein sequence ID" value="AJA10651.1"/>
    <property type="molecule type" value="Genomic_DNA"/>
</dbReference>
<reference evidence="2 3" key="1">
    <citation type="journal article" date="2015" name="Int. J. Syst. Evol. Microbiol.">
        <title>Description of Sphingopyxis fribergensis sp. nov. - a soil bacterium with the ability to degrade styrene and phenylacetic acid.</title>
        <authorList>
            <person name="Oelschlagel M."/>
            <person name="Ruckert C."/>
            <person name="Kalinowski J."/>
            <person name="Schmidt G."/>
            <person name="Schlomann M."/>
            <person name="Tischler D."/>
        </authorList>
    </citation>
    <scope>NUCLEOTIDE SEQUENCE [LARGE SCALE GENOMIC DNA]</scope>
    <source>
        <strain evidence="2 3">Kp5.2</strain>
    </source>
</reference>
<dbReference type="InterPro" id="IPR005939">
    <property type="entry name" value="BLH_phosphatase-like"/>
</dbReference>
<dbReference type="HOGENOM" id="CLU_105726_3_0_5"/>
<evidence type="ECO:0000259" key="1">
    <source>
        <dbReference type="Pfam" id="PF04273"/>
    </source>
</evidence>